<dbReference type="NCBIfam" id="TIGR01389">
    <property type="entry name" value="recQ"/>
    <property type="match status" value="1"/>
</dbReference>
<comment type="catalytic activity">
    <reaction evidence="15">
        <text>Couples ATP hydrolysis with the unwinding of duplex DNA by translocating in the 3'-5' direction.</text>
        <dbReference type="EC" id="5.6.2.4"/>
    </reaction>
</comment>
<evidence type="ECO:0000256" key="6">
    <source>
        <dbReference type="ARBA" id="ARBA00022763"/>
    </source>
</evidence>
<dbReference type="InterPro" id="IPR010997">
    <property type="entry name" value="HRDC-like_sf"/>
</dbReference>
<dbReference type="PANTHER" id="PTHR13710:SF105">
    <property type="entry name" value="ATP-DEPENDENT DNA HELICASE Q1"/>
    <property type="match status" value="1"/>
</dbReference>
<evidence type="ECO:0000256" key="3">
    <source>
        <dbReference type="ARBA" id="ARBA00005446"/>
    </source>
</evidence>
<keyword evidence="6" id="KW-0227">DNA damage</keyword>
<gene>
    <name evidence="21" type="primary">recQ</name>
    <name evidence="21" type="ORF">ACFOGJ_28415</name>
</gene>
<dbReference type="EMBL" id="JBHRTR010000054">
    <property type="protein sequence ID" value="MFC3231205.1"/>
    <property type="molecule type" value="Genomic_DNA"/>
</dbReference>
<dbReference type="InterPro" id="IPR027417">
    <property type="entry name" value="P-loop_NTPase"/>
</dbReference>
<dbReference type="Pfam" id="PF00271">
    <property type="entry name" value="Helicase_C"/>
    <property type="match status" value="1"/>
</dbReference>
<keyword evidence="11" id="KW-0238">DNA-binding</keyword>
<dbReference type="NCBIfam" id="TIGR00614">
    <property type="entry name" value="recQ_fam"/>
    <property type="match status" value="1"/>
</dbReference>
<dbReference type="CDD" id="cd17920">
    <property type="entry name" value="DEXHc_RecQ"/>
    <property type="match status" value="1"/>
</dbReference>
<dbReference type="RefSeq" id="WP_379906669.1">
    <property type="nucleotide sequence ID" value="NZ_JBHRTR010000054.1"/>
</dbReference>
<dbReference type="GO" id="GO:0004386">
    <property type="term" value="F:helicase activity"/>
    <property type="evidence" value="ECO:0007669"/>
    <property type="project" value="UniProtKB-KW"/>
</dbReference>
<feature type="region of interest" description="Disordered" evidence="17">
    <location>
        <begin position="1"/>
        <end position="38"/>
    </location>
</feature>
<comment type="similarity">
    <text evidence="3">Belongs to the helicase family. RecQ subfamily.</text>
</comment>
<dbReference type="Gene3D" id="1.10.10.10">
    <property type="entry name" value="Winged helix-like DNA-binding domain superfamily/Winged helix DNA-binding domain"/>
    <property type="match status" value="1"/>
</dbReference>
<proteinExistence type="inferred from homology"/>
<comment type="cofactor">
    <cofactor evidence="2">
        <name>Zn(2+)</name>
        <dbReference type="ChEBI" id="CHEBI:29105"/>
    </cofactor>
</comment>
<keyword evidence="22" id="KW-1185">Reference proteome</keyword>
<evidence type="ECO:0000256" key="2">
    <source>
        <dbReference type="ARBA" id="ARBA00001947"/>
    </source>
</evidence>
<keyword evidence="14" id="KW-0413">Isomerase</keyword>
<reference evidence="22" key="1">
    <citation type="journal article" date="2019" name="Int. J. Syst. Evol. Microbiol.">
        <title>The Global Catalogue of Microorganisms (GCM) 10K type strain sequencing project: providing services to taxonomists for standard genome sequencing and annotation.</title>
        <authorList>
            <consortium name="The Broad Institute Genomics Platform"/>
            <consortium name="The Broad Institute Genome Sequencing Center for Infectious Disease"/>
            <person name="Wu L."/>
            <person name="Ma J."/>
        </authorList>
    </citation>
    <scope>NUCLEOTIDE SEQUENCE [LARGE SCALE GENOMIC DNA]</scope>
    <source>
        <strain evidence="22">KCTC 42964</strain>
    </source>
</reference>
<dbReference type="Proteomes" id="UP001595528">
    <property type="component" value="Unassembled WGS sequence"/>
</dbReference>
<dbReference type="EC" id="5.6.2.4" evidence="16"/>
<dbReference type="Pfam" id="PF00570">
    <property type="entry name" value="HRDC"/>
    <property type="match status" value="1"/>
</dbReference>
<evidence type="ECO:0000256" key="10">
    <source>
        <dbReference type="ARBA" id="ARBA00022840"/>
    </source>
</evidence>
<evidence type="ECO:0000256" key="14">
    <source>
        <dbReference type="ARBA" id="ARBA00023235"/>
    </source>
</evidence>
<evidence type="ECO:0000256" key="7">
    <source>
        <dbReference type="ARBA" id="ARBA00022801"/>
    </source>
</evidence>
<dbReference type="CDD" id="cd18794">
    <property type="entry name" value="SF2_C_RecQ"/>
    <property type="match status" value="1"/>
</dbReference>
<sequence length="651" mass="70531">MAEAMEPDGTQAGPEAAGVAGSTGPDPQTPEPPSPEGLDAARRILTERFGFRDFRPGQAEIVAALLSGRDVLAIMPTGGGKSLCYQLPALLEPRLTIVVSPLIALMRNQVAQLQSLGIPAGALHSGNSPEENRDLLRAAAEGGLKLLYVAPERLVRPDLQAALRRAGIGLLAVDEAHCVSQWGHDFRPEYMRLAEIRAELGNPRMIALTATADTATRGDIVERLFADGPDGAAPRIFVQGFDRPNLHLAMRPKERAPRQILDFVARQGGASGIVYCASRRQTEELAEMLNGKGIRALPYHAGLEPADRARNEELFLQEDGIVVTATIAFGMGIDKPDVRFVAHAALPKNIESYYQEIGRAGRDGLPAETLTLYGLDDVRLRRLQIEESDAADEQKRVERQRLNALVSLCEAPRCRRQTLLAYFGEEVAPCGHCDLCQEGVTLVDGTVPAQMALSAIARTGQRFGTEHLVAILCGDESEAIRRFQHDCLPTFGVGRERPKTEWRAIFRQVYAAGLIAQDYARHGAWTITPAGKDVLFGRQGIEIRMDQLQARDRKSKGRASGSAAAAAAEADLSAKSQALLQRLKAKRGELAKAQNVPAYVVFPDRTLIEMAQARPTDPVALGQLHGVGQAKLERYGETFLALIREAAASAA</sequence>
<keyword evidence="5" id="KW-0547">Nucleotide-binding</keyword>
<feature type="domain" description="HRDC" evidence="18">
    <location>
        <begin position="573"/>
        <end position="651"/>
    </location>
</feature>
<evidence type="ECO:0000256" key="16">
    <source>
        <dbReference type="NCBIfam" id="TIGR01389"/>
    </source>
</evidence>
<evidence type="ECO:0000259" key="20">
    <source>
        <dbReference type="PROSITE" id="PS51194"/>
    </source>
</evidence>
<dbReference type="PROSITE" id="PS51192">
    <property type="entry name" value="HELICASE_ATP_BIND_1"/>
    <property type="match status" value="1"/>
</dbReference>
<evidence type="ECO:0000256" key="4">
    <source>
        <dbReference type="ARBA" id="ARBA00022723"/>
    </source>
</evidence>
<keyword evidence="4" id="KW-0479">Metal-binding</keyword>
<feature type="domain" description="Helicase ATP-binding" evidence="19">
    <location>
        <begin position="62"/>
        <end position="230"/>
    </location>
</feature>
<dbReference type="SMART" id="SM00341">
    <property type="entry name" value="HRDC"/>
    <property type="match status" value="1"/>
</dbReference>
<evidence type="ECO:0000256" key="11">
    <source>
        <dbReference type="ARBA" id="ARBA00023125"/>
    </source>
</evidence>
<keyword evidence="12" id="KW-0233">DNA recombination</keyword>
<evidence type="ECO:0000256" key="15">
    <source>
        <dbReference type="ARBA" id="ARBA00034617"/>
    </source>
</evidence>
<dbReference type="SUPFAM" id="SSF52540">
    <property type="entry name" value="P-loop containing nucleoside triphosphate hydrolases"/>
    <property type="match status" value="1"/>
</dbReference>
<keyword evidence="8 21" id="KW-0347">Helicase</keyword>
<dbReference type="SUPFAM" id="SSF47819">
    <property type="entry name" value="HRDC-like"/>
    <property type="match status" value="1"/>
</dbReference>
<keyword evidence="10" id="KW-0067">ATP-binding</keyword>
<organism evidence="21 22">
    <name type="scientific">Marinibaculum pumilum</name>
    <dbReference type="NCBI Taxonomy" id="1766165"/>
    <lineage>
        <taxon>Bacteria</taxon>
        <taxon>Pseudomonadati</taxon>
        <taxon>Pseudomonadota</taxon>
        <taxon>Alphaproteobacteria</taxon>
        <taxon>Rhodospirillales</taxon>
        <taxon>Rhodospirillaceae</taxon>
        <taxon>Marinibaculum</taxon>
    </lineage>
</organism>
<keyword evidence="13" id="KW-0234">DNA repair</keyword>
<dbReference type="Pfam" id="PF09382">
    <property type="entry name" value="RQC"/>
    <property type="match status" value="1"/>
</dbReference>
<evidence type="ECO:0000256" key="8">
    <source>
        <dbReference type="ARBA" id="ARBA00022806"/>
    </source>
</evidence>
<dbReference type="InterPro" id="IPR004589">
    <property type="entry name" value="DNA_helicase_ATP-dep_RecQ"/>
</dbReference>
<dbReference type="SMART" id="SM00956">
    <property type="entry name" value="RQC"/>
    <property type="match status" value="1"/>
</dbReference>
<dbReference type="Pfam" id="PF00270">
    <property type="entry name" value="DEAD"/>
    <property type="match status" value="1"/>
</dbReference>
<dbReference type="InterPro" id="IPR001650">
    <property type="entry name" value="Helicase_C-like"/>
</dbReference>
<dbReference type="InterPro" id="IPR036388">
    <property type="entry name" value="WH-like_DNA-bd_sf"/>
</dbReference>
<dbReference type="Gene3D" id="1.10.150.80">
    <property type="entry name" value="HRDC domain"/>
    <property type="match status" value="1"/>
</dbReference>
<evidence type="ECO:0000259" key="19">
    <source>
        <dbReference type="PROSITE" id="PS51192"/>
    </source>
</evidence>
<dbReference type="InterPro" id="IPR011545">
    <property type="entry name" value="DEAD/DEAH_box_helicase_dom"/>
</dbReference>
<dbReference type="SMART" id="SM00490">
    <property type="entry name" value="HELICc"/>
    <property type="match status" value="1"/>
</dbReference>
<dbReference type="SMART" id="SM00487">
    <property type="entry name" value="DEXDc"/>
    <property type="match status" value="1"/>
</dbReference>
<name>A0ABV7L990_9PROT</name>
<evidence type="ECO:0000256" key="12">
    <source>
        <dbReference type="ARBA" id="ARBA00023172"/>
    </source>
</evidence>
<evidence type="ECO:0000256" key="1">
    <source>
        <dbReference type="ARBA" id="ARBA00001946"/>
    </source>
</evidence>
<dbReference type="PROSITE" id="PS50967">
    <property type="entry name" value="HRDC"/>
    <property type="match status" value="1"/>
</dbReference>
<dbReference type="InterPro" id="IPR044876">
    <property type="entry name" value="HRDC_dom_sf"/>
</dbReference>
<dbReference type="InterPro" id="IPR032284">
    <property type="entry name" value="RecQ_Zn-bd"/>
</dbReference>
<dbReference type="PANTHER" id="PTHR13710">
    <property type="entry name" value="DNA HELICASE RECQ FAMILY MEMBER"/>
    <property type="match status" value="1"/>
</dbReference>
<dbReference type="InterPro" id="IPR014001">
    <property type="entry name" value="Helicase_ATP-bd"/>
</dbReference>
<accession>A0ABV7L990</accession>
<evidence type="ECO:0000256" key="5">
    <source>
        <dbReference type="ARBA" id="ARBA00022741"/>
    </source>
</evidence>
<dbReference type="Gene3D" id="3.40.50.300">
    <property type="entry name" value="P-loop containing nucleotide triphosphate hydrolases"/>
    <property type="match status" value="2"/>
</dbReference>
<evidence type="ECO:0000256" key="17">
    <source>
        <dbReference type="SAM" id="MobiDB-lite"/>
    </source>
</evidence>
<dbReference type="PROSITE" id="PS51194">
    <property type="entry name" value="HELICASE_CTER"/>
    <property type="match status" value="1"/>
</dbReference>
<keyword evidence="7" id="KW-0378">Hydrolase</keyword>
<evidence type="ECO:0000313" key="22">
    <source>
        <dbReference type="Proteomes" id="UP001595528"/>
    </source>
</evidence>
<dbReference type="InterPro" id="IPR018982">
    <property type="entry name" value="RQC_domain"/>
</dbReference>
<protein>
    <recommendedName>
        <fullName evidence="16">DNA helicase RecQ</fullName>
        <ecNumber evidence="16">5.6.2.4</ecNumber>
    </recommendedName>
</protein>
<evidence type="ECO:0000256" key="9">
    <source>
        <dbReference type="ARBA" id="ARBA00022833"/>
    </source>
</evidence>
<comment type="cofactor">
    <cofactor evidence="1">
        <name>Mg(2+)</name>
        <dbReference type="ChEBI" id="CHEBI:18420"/>
    </cofactor>
</comment>
<evidence type="ECO:0000259" key="18">
    <source>
        <dbReference type="PROSITE" id="PS50967"/>
    </source>
</evidence>
<comment type="caution">
    <text evidence="21">The sequence shown here is derived from an EMBL/GenBank/DDBJ whole genome shotgun (WGS) entry which is preliminary data.</text>
</comment>
<evidence type="ECO:0000313" key="21">
    <source>
        <dbReference type="EMBL" id="MFC3231205.1"/>
    </source>
</evidence>
<dbReference type="SUPFAM" id="SSF46785">
    <property type="entry name" value="Winged helix' DNA-binding domain"/>
    <property type="match status" value="1"/>
</dbReference>
<dbReference type="InterPro" id="IPR002121">
    <property type="entry name" value="HRDC_dom"/>
</dbReference>
<dbReference type="InterPro" id="IPR006293">
    <property type="entry name" value="DNA_helicase_ATP-dep_RecQ_bac"/>
</dbReference>
<dbReference type="Pfam" id="PF16124">
    <property type="entry name" value="RecQ_Zn_bind"/>
    <property type="match status" value="1"/>
</dbReference>
<evidence type="ECO:0000256" key="13">
    <source>
        <dbReference type="ARBA" id="ARBA00023204"/>
    </source>
</evidence>
<dbReference type="InterPro" id="IPR036390">
    <property type="entry name" value="WH_DNA-bd_sf"/>
</dbReference>
<feature type="domain" description="Helicase C-terminal" evidence="20">
    <location>
        <begin position="256"/>
        <end position="403"/>
    </location>
</feature>
<keyword evidence="9" id="KW-0862">Zinc</keyword>